<feature type="non-terminal residue" evidence="1">
    <location>
        <position position="42"/>
    </location>
</feature>
<comment type="caution">
    <text evidence="1">The sequence shown here is derived from an EMBL/GenBank/DDBJ whole genome shotgun (WGS) entry which is preliminary data.</text>
</comment>
<dbReference type="EMBL" id="CAJOAZ010001145">
    <property type="protein sequence ID" value="CAF3771401.1"/>
    <property type="molecule type" value="Genomic_DNA"/>
</dbReference>
<organism evidence="1 2">
    <name type="scientific">Adineta steineri</name>
    <dbReference type="NCBI Taxonomy" id="433720"/>
    <lineage>
        <taxon>Eukaryota</taxon>
        <taxon>Metazoa</taxon>
        <taxon>Spiralia</taxon>
        <taxon>Gnathifera</taxon>
        <taxon>Rotifera</taxon>
        <taxon>Eurotatoria</taxon>
        <taxon>Bdelloidea</taxon>
        <taxon>Adinetida</taxon>
        <taxon>Adinetidae</taxon>
        <taxon>Adineta</taxon>
    </lineage>
</organism>
<dbReference type="AlphaFoldDB" id="A0A819A0T3"/>
<proteinExistence type="predicted"/>
<gene>
    <name evidence="1" type="ORF">OXD698_LOCUS16610</name>
</gene>
<protein>
    <submittedName>
        <fullName evidence="1">Uncharacterized protein</fullName>
    </submittedName>
</protein>
<reference evidence="1" key="1">
    <citation type="submission" date="2021-02" db="EMBL/GenBank/DDBJ databases">
        <authorList>
            <person name="Nowell W R."/>
        </authorList>
    </citation>
    <scope>NUCLEOTIDE SEQUENCE</scope>
</reference>
<evidence type="ECO:0000313" key="2">
    <source>
        <dbReference type="Proteomes" id="UP000663844"/>
    </source>
</evidence>
<accession>A0A819A0T3</accession>
<evidence type="ECO:0000313" key="1">
    <source>
        <dbReference type="EMBL" id="CAF3771401.1"/>
    </source>
</evidence>
<dbReference type="Proteomes" id="UP000663844">
    <property type="component" value="Unassembled WGS sequence"/>
</dbReference>
<name>A0A819A0T3_9BILA</name>
<sequence>MDVQSDDNNEESNLQKANIYNEYSPFHELIKEHATILFNEIG</sequence>